<dbReference type="Gene3D" id="3.40.50.720">
    <property type="entry name" value="NAD(P)-binding Rossmann-like Domain"/>
    <property type="match status" value="1"/>
</dbReference>
<evidence type="ECO:0000313" key="3">
    <source>
        <dbReference type="EMBL" id="SHE68064.1"/>
    </source>
</evidence>
<dbReference type="InterPro" id="IPR036291">
    <property type="entry name" value="NAD(P)-bd_dom_sf"/>
</dbReference>
<dbReference type="PRINTS" id="PR01713">
    <property type="entry name" value="NUCEPIMERASE"/>
</dbReference>
<gene>
    <name evidence="3" type="ORF">SAMN02745218_00654</name>
</gene>
<dbReference type="InterPro" id="IPR001509">
    <property type="entry name" value="Epimerase_deHydtase"/>
</dbReference>
<proteinExistence type="predicted"/>
<dbReference type="EMBL" id="FQUW01000008">
    <property type="protein sequence ID" value="SHE68064.1"/>
    <property type="molecule type" value="Genomic_DNA"/>
</dbReference>
<keyword evidence="4" id="KW-1185">Reference proteome</keyword>
<reference evidence="4" key="1">
    <citation type="submission" date="2016-11" db="EMBL/GenBank/DDBJ databases">
        <authorList>
            <person name="Varghese N."/>
            <person name="Submissions S."/>
        </authorList>
    </citation>
    <scope>NUCLEOTIDE SEQUENCE [LARGE SCALE GENOMIC DNA]</scope>
    <source>
        <strain evidence="4">DSM 11792</strain>
    </source>
</reference>
<dbReference type="OrthoDB" id="244102at2"/>
<accession>A0A1M4VGA0</accession>
<dbReference type="Pfam" id="PF01370">
    <property type="entry name" value="Epimerase"/>
    <property type="match status" value="1"/>
</dbReference>
<evidence type="ECO:0000256" key="1">
    <source>
        <dbReference type="ARBA" id="ARBA00023027"/>
    </source>
</evidence>
<dbReference type="Gene3D" id="3.90.25.10">
    <property type="entry name" value="UDP-galactose 4-epimerase, domain 1"/>
    <property type="match status" value="1"/>
</dbReference>
<feature type="domain" description="NAD-dependent epimerase/dehydratase" evidence="2">
    <location>
        <begin position="4"/>
        <end position="245"/>
    </location>
</feature>
<dbReference type="Proteomes" id="UP000184196">
    <property type="component" value="Unassembled WGS sequence"/>
</dbReference>
<dbReference type="SUPFAM" id="SSF51735">
    <property type="entry name" value="NAD(P)-binding Rossmann-fold domains"/>
    <property type="match status" value="1"/>
</dbReference>
<dbReference type="RefSeq" id="WP_073163181.1">
    <property type="nucleotide sequence ID" value="NZ_FQUW01000008.1"/>
</dbReference>
<name>A0A1M4VGA0_9FIRM</name>
<organism evidence="3 4">
    <name type="scientific">Desulfofundulus australicus DSM 11792</name>
    <dbReference type="NCBI Taxonomy" id="1121425"/>
    <lineage>
        <taxon>Bacteria</taxon>
        <taxon>Bacillati</taxon>
        <taxon>Bacillota</taxon>
        <taxon>Clostridia</taxon>
        <taxon>Eubacteriales</taxon>
        <taxon>Peptococcaceae</taxon>
        <taxon>Desulfofundulus</taxon>
    </lineage>
</organism>
<keyword evidence="1" id="KW-0520">NAD</keyword>
<dbReference type="AlphaFoldDB" id="A0A1M4VGA0"/>
<evidence type="ECO:0000259" key="2">
    <source>
        <dbReference type="Pfam" id="PF01370"/>
    </source>
</evidence>
<dbReference type="PANTHER" id="PTHR43574">
    <property type="entry name" value="EPIMERASE-RELATED"/>
    <property type="match status" value="1"/>
</dbReference>
<sequence length="320" mass="36140">MKSALVTGGAGFIGSHLVDRLLSEGWRVTVVDNFDPFYDPGIKCRNIAPHLEYSNYTLVEADIRDMETLRQRLSGEYDVIVHLAAKAGVRPSIRDPICYQEVNVRGTQNLLELAREWGVKQFVFASSSSVYGVNPNVPWREDDCVLMPISPYAATKVAGELLGHVYSHLYGIRFIALRLFTVYGPRQRPDLAIHKFARKMLKGEPIPIYGDGTSRRDYTYIDDVIQGMRAAMDYTESQYEIINVGNNKTVSLLEMVRALEEVLEVKARLDFQPPQPGDVPQTWADLEKAGRLLCYRPCVPFPEGLKCFAIWLMESIDCPS</sequence>
<protein>
    <submittedName>
        <fullName evidence="3">UDP-glucuronate 4-epimerase</fullName>
    </submittedName>
</protein>
<evidence type="ECO:0000313" key="4">
    <source>
        <dbReference type="Proteomes" id="UP000184196"/>
    </source>
</evidence>